<dbReference type="Pfam" id="PF19940">
    <property type="entry name" value="DUF6402"/>
    <property type="match status" value="1"/>
</dbReference>
<organism evidence="2 3">
    <name type="scientific">Herbaspirillum frisingense</name>
    <dbReference type="NCBI Taxonomy" id="92645"/>
    <lineage>
        <taxon>Bacteria</taxon>
        <taxon>Pseudomonadati</taxon>
        <taxon>Pseudomonadota</taxon>
        <taxon>Betaproteobacteria</taxon>
        <taxon>Burkholderiales</taxon>
        <taxon>Oxalobacteraceae</taxon>
        <taxon>Herbaspirillum</taxon>
    </lineage>
</organism>
<evidence type="ECO:0000313" key="3">
    <source>
        <dbReference type="Proteomes" id="UP001260715"/>
    </source>
</evidence>
<reference evidence="2 3" key="1">
    <citation type="submission" date="2023-07" db="EMBL/GenBank/DDBJ databases">
        <title>Sorghum-associated microbial communities from plants grown in Nebraska, USA.</title>
        <authorList>
            <person name="Schachtman D."/>
        </authorList>
    </citation>
    <scope>NUCLEOTIDE SEQUENCE [LARGE SCALE GENOMIC DNA]</scope>
    <source>
        <strain evidence="2 3">596</strain>
    </source>
</reference>
<protein>
    <submittedName>
        <fullName evidence="2">Uncharacterized protein</fullName>
    </submittedName>
</protein>
<feature type="compositionally biased region" description="Basic and acidic residues" evidence="1">
    <location>
        <begin position="112"/>
        <end position="130"/>
    </location>
</feature>
<evidence type="ECO:0000256" key="1">
    <source>
        <dbReference type="SAM" id="MobiDB-lite"/>
    </source>
</evidence>
<dbReference type="InterPro" id="IPR045646">
    <property type="entry name" value="DUF6402"/>
</dbReference>
<dbReference type="RefSeq" id="WP_233207618.1">
    <property type="nucleotide sequence ID" value="NZ_JAVDSJ010000002.1"/>
</dbReference>
<evidence type="ECO:0000313" key="2">
    <source>
        <dbReference type="EMBL" id="MDR6583846.1"/>
    </source>
</evidence>
<gene>
    <name evidence="2" type="ORF">J2W50_002044</name>
</gene>
<dbReference type="EMBL" id="JAVDSJ010000002">
    <property type="protein sequence ID" value="MDR6583846.1"/>
    <property type="molecule type" value="Genomic_DNA"/>
</dbReference>
<feature type="compositionally biased region" description="Polar residues" evidence="1">
    <location>
        <begin position="93"/>
        <end position="103"/>
    </location>
</feature>
<sequence length="483" mass="55389">MVFQTATIGLGVPAEYTGELVRHQAVWKSRSWKVLPTMAKIRKLPYYKIAKARLPFSKPRWKCHAGFEGCIAINTPQTVSYQRLAPGEVAPPSKSTPASSGSTAGDVAAVRSETEHQKSTAFGKKQEPKEFRGQQFMELEAEDREKLPEFDLQDIPDAMDRMGWPMAAKLARKWFKGPAHVWDDDLDSVQPLEDKLVTLDWALRYGSVKKRLNNLLQMTGSKNAQAVLKRKLLRHASDTFQRAASTKPNLDLDTTDFVVDLRQFHLDWHFQKMEVSILDTTEGVLVLTDLSGALGNFVLYAAIGRAHLNGARYFKYDTDPQQFCMDASASVTHVYIYIKDNYSFNDKDPSRSQYLGHWNKRDMITSYYLAGNDIAGQLKPSLRRQNKDHNAPKENFRLRSDYLPGQHIVDKPVDTRRSLFSKFQAKDVYWPVYNRSYNEWRKARNRGEDFMIYSKPQLYKLETPIIIDLGTICRPYDTTSKKP</sequence>
<proteinExistence type="predicted"/>
<comment type="caution">
    <text evidence="2">The sequence shown here is derived from an EMBL/GenBank/DDBJ whole genome shotgun (WGS) entry which is preliminary data.</text>
</comment>
<dbReference type="Proteomes" id="UP001260715">
    <property type="component" value="Unassembled WGS sequence"/>
</dbReference>
<accession>A0ABU1PD65</accession>
<name>A0ABU1PD65_9BURK</name>
<keyword evidence="3" id="KW-1185">Reference proteome</keyword>
<feature type="region of interest" description="Disordered" evidence="1">
    <location>
        <begin position="87"/>
        <end position="130"/>
    </location>
</feature>